<keyword evidence="3" id="KW-1185">Reference proteome</keyword>
<sequence length="276" mass="31143">MFSPDRYGAQGRSFSRYDPFSRGRPFPTLKTSFRNCASGRSSPFGFQGKDRRTPLQKAAHFRLSEPSTPSVLKDRGWRPSDLSDPQKKDFLTHLTSRVFHLNLESGDEEPREKITLERLFTPASDSENLIPLKKKRAFASSCFYRPDHPTIDDQVELAHKISTSLIDENNKSSKGQTIMAARTIVKRIKSLKGKPQLKLVLSPKKVQDFNAVQKHYEELMATSLESTRHITRMEVGKEIATHLESPTGKEAAIYKAEVTLVQKPHSASPSFDISGQ</sequence>
<accession>A0A5N5THJ7</accession>
<name>A0A5N5THJ7_9CRUS</name>
<dbReference type="OrthoDB" id="6355586at2759"/>
<dbReference type="AlphaFoldDB" id="A0A5N5THJ7"/>
<gene>
    <name evidence="2" type="ORF">Anas_00014</name>
</gene>
<evidence type="ECO:0000313" key="2">
    <source>
        <dbReference type="EMBL" id="KAB7505717.1"/>
    </source>
</evidence>
<evidence type="ECO:0000313" key="3">
    <source>
        <dbReference type="Proteomes" id="UP000326759"/>
    </source>
</evidence>
<dbReference type="EMBL" id="SEYY01001125">
    <property type="protein sequence ID" value="KAB7505717.1"/>
    <property type="molecule type" value="Genomic_DNA"/>
</dbReference>
<organism evidence="2 3">
    <name type="scientific">Armadillidium nasatum</name>
    <dbReference type="NCBI Taxonomy" id="96803"/>
    <lineage>
        <taxon>Eukaryota</taxon>
        <taxon>Metazoa</taxon>
        <taxon>Ecdysozoa</taxon>
        <taxon>Arthropoda</taxon>
        <taxon>Crustacea</taxon>
        <taxon>Multicrustacea</taxon>
        <taxon>Malacostraca</taxon>
        <taxon>Eumalacostraca</taxon>
        <taxon>Peracarida</taxon>
        <taxon>Isopoda</taxon>
        <taxon>Oniscidea</taxon>
        <taxon>Crinocheta</taxon>
        <taxon>Armadillidiidae</taxon>
        <taxon>Armadillidium</taxon>
    </lineage>
</organism>
<comment type="caution">
    <text evidence="2">The sequence shown here is derived from an EMBL/GenBank/DDBJ whole genome shotgun (WGS) entry which is preliminary data.</text>
</comment>
<evidence type="ECO:0000256" key="1">
    <source>
        <dbReference type="SAM" id="MobiDB-lite"/>
    </source>
</evidence>
<dbReference type="Proteomes" id="UP000326759">
    <property type="component" value="Unassembled WGS sequence"/>
</dbReference>
<proteinExistence type="predicted"/>
<reference evidence="2 3" key="1">
    <citation type="journal article" date="2019" name="PLoS Biol.">
        <title>Sex chromosomes control vertical transmission of feminizing Wolbachia symbionts in an isopod.</title>
        <authorList>
            <person name="Becking T."/>
            <person name="Chebbi M.A."/>
            <person name="Giraud I."/>
            <person name="Moumen B."/>
            <person name="Laverre T."/>
            <person name="Caubet Y."/>
            <person name="Peccoud J."/>
            <person name="Gilbert C."/>
            <person name="Cordaux R."/>
        </authorList>
    </citation>
    <scope>NUCLEOTIDE SEQUENCE [LARGE SCALE GENOMIC DNA]</scope>
    <source>
        <strain evidence="2">ANa2</strain>
        <tissue evidence="2">Whole body excluding digestive tract and cuticle</tissue>
    </source>
</reference>
<protein>
    <submittedName>
        <fullName evidence="2">Uncharacterized protein</fullName>
    </submittedName>
</protein>
<feature type="region of interest" description="Disordered" evidence="1">
    <location>
        <begin position="1"/>
        <end position="20"/>
    </location>
</feature>